<name>A0AAN6TP58_9PEZI</name>
<reference evidence="2" key="1">
    <citation type="journal article" date="2023" name="Mol. Phylogenet. Evol.">
        <title>Genome-scale phylogeny and comparative genomics of the fungal order Sordariales.</title>
        <authorList>
            <person name="Hensen N."/>
            <person name="Bonometti L."/>
            <person name="Westerberg I."/>
            <person name="Brannstrom I.O."/>
            <person name="Guillou S."/>
            <person name="Cros-Aarteil S."/>
            <person name="Calhoun S."/>
            <person name="Haridas S."/>
            <person name="Kuo A."/>
            <person name="Mondo S."/>
            <person name="Pangilinan J."/>
            <person name="Riley R."/>
            <person name="LaButti K."/>
            <person name="Andreopoulos B."/>
            <person name="Lipzen A."/>
            <person name="Chen C."/>
            <person name="Yan M."/>
            <person name="Daum C."/>
            <person name="Ng V."/>
            <person name="Clum A."/>
            <person name="Steindorff A."/>
            <person name="Ohm R.A."/>
            <person name="Martin F."/>
            <person name="Silar P."/>
            <person name="Natvig D.O."/>
            <person name="Lalanne C."/>
            <person name="Gautier V."/>
            <person name="Ament-Velasquez S.L."/>
            <person name="Kruys A."/>
            <person name="Hutchinson M.I."/>
            <person name="Powell A.J."/>
            <person name="Barry K."/>
            <person name="Miller A.N."/>
            <person name="Grigoriev I.V."/>
            <person name="Debuchy R."/>
            <person name="Gladieux P."/>
            <person name="Hiltunen Thoren M."/>
            <person name="Johannesson H."/>
        </authorList>
    </citation>
    <scope>NUCLEOTIDE SEQUENCE</scope>
    <source>
        <strain evidence="2">CBS 731.68</strain>
    </source>
</reference>
<proteinExistence type="predicted"/>
<feature type="region of interest" description="Disordered" evidence="1">
    <location>
        <begin position="90"/>
        <end position="140"/>
    </location>
</feature>
<organism evidence="2 3">
    <name type="scientific">Parathielavia appendiculata</name>
    <dbReference type="NCBI Taxonomy" id="2587402"/>
    <lineage>
        <taxon>Eukaryota</taxon>
        <taxon>Fungi</taxon>
        <taxon>Dikarya</taxon>
        <taxon>Ascomycota</taxon>
        <taxon>Pezizomycotina</taxon>
        <taxon>Sordariomycetes</taxon>
        <taxon>Sordariomycetidae</taxon>
        <taxon>Sordariales</taxon>
        <taxon>Chaetomiaceae</taxon>
        <taxon>Parathielavia</taxon>
    </lineage>
</organism>
<evidence type="ECO:0000256" key="1">
    <source>
        <dbReference type="SAM" id="MobiDB-lite"/>
    </source>
</evidence>
<dbReference type="AlphaFoldDB" id="A0AAN6TP58"/>
<keyword evidence="3" id="KW-1185">Reference proteome</keyword>
<dbReference type="EMBL" id="MU853288">
    <property type="protein sequence ID" value="KAK4118068.1"/>
    <property type="molecule type" value="Genomic_DNA"/>
</dbReference>
<reference evidence="2" key="2">
    <citation type="submission" date="2023-05" db="EMBL/GenBank/DDBJ databases">
        <authorList>
            <consortium name="Lawrence Berkeley National Laboratory"/>
            <person name="Steindorff A."/>
            <person name="Hensen N."/>
            <person name="Bonometti L."/>
            <person name="Westerberg I."/>
            <person name="Brannstrom I.O."/>
            <person name="Guillou S."/>
            <person name="Cros-Aarteil S."/>
            <person name="Calhoun S."/>
            <person name="Haridas S."/>
            <person name="Kuo A."/>
            <person name="Mondo S."/>
            <person name="Pangilinan J."/>
            <person name="Riley R."/>
            <person name="Labutti K."/>
            <person name="Andreopoulos B."/>
            <person name="Lipzen A."/>
            <person name="Chen C."/>
            <person name="Yanf M."/>
            <person name="Daum C."/>
            <person name="Ng V."/>
            <person name="Clum A."/>
            <person name="Ohm R."/>
            <person name="Martin F."/>
            <person name="Silar P."/>
            <person name="Natvig D."/>
            <person name="Lalanne C."/>
            <person name="Gautier V."/>
            <person name="Ament-Velasquez S.L."/>
            <person name="Kruys A."/>
            <person name="Hutchinson M.I."/>
            <person name="Powell A.J."/>
            <person name="Barry K."/>
            <person name="Miller A.N."/>
            <person name="Grigoriev I.V."/>
            <person name="Debuchy R."/>
            <person name="Gladieux P."/>
            <person name="Thoren M.H."/>
            <person name="Johannesson H."/>
        </authorList>
    </citation>
    <scope>NUCLEOTIDE SEQUENCE</scope>
    <source>
        <strain evidence="2">CBS 731.68</strain>
    </source>
</reference>
<feature type="compositionally biased region" description="Acidic residues" evidence="1">
    <location>
        <begin position="124"/>
        <end position="140"/>
    </location>
</feature>
<comment type="caution">
    <text evidence="2">The sequence shown here is derived from an EMBL/GenBank/DDBJ whole genome shotgun (WGS) entry which is preliminary data.</text>
</comment>
<evidence type="ECO:0000313" key="2">
    <source>
        <dbReference type="EMBL" id="KAK4118068.1"/>
    </source>
</evidence>
<dbReference type="InterPro" id="IPR038279">
    <property type="entry name" value="Ndc10_dom2_sf"/>
</dbReference>
<protein>
    <submittedName>
        <fullName evidence="2">Uncharacterized protein</fullName>
    </submittedName>
</protein>
<gene>
    <name evidence="2" type="ORF">N657DRAFT_584317</name>
</gene>
<sequence>MNSDLSYTARLREVVERCLLESHQQTPENTRRAYTPKQKEWKLWCQRKGFASIPEGWPELYVPGRPLPDDLVDEGKLLLFMADEVVSRAPRTGSRVAQERRKRREAGAAGGVAKRKKKLQDHGQDEDEVPAADSGDEEGSFESSLKLQYNTVRSYVSAIQKLYDIQRTRGMNPAPRPQGVALKAMQKSILRTTWARKRSEYADRGENTIKDSYTPSQILVHTSAVWNEPKQIACALRTQVDFLLGNHMLLRSSNRRPLEFPDCFCLKLPKEGIK</sequence>
<evidence type="ECO:0000313" key="3">
    <source>
        <dbReference type="Proteomes" id="UP001302602"/>
    </source>
</evidence>
<dbReference type="GO" id="GO:0003677">
    <property type="term" value="F:DNA binding"/>
    <property type="evidence" value="ECO:0007669"/>
    <property type="project" value="InterPro"/>
</dbReference>
<accession>A0AAN6TP58</accession>
<dbReference type="Gene3D" id="1.10.443.20">
    <property type="entry name" value="Centromere DNA-binding protein complex CBF3 subunit, domain 2"/>
    <property type="match status" value="1"/>
</dbReference>
<feature type="non-terminal residue" evidence="2">
    <location>
        <position position="274"/>
    </location>
</feature>
<dbReference type="GeneID" id="87826513"/>
<dbReference type="RefSeq" id="XP_062641841.1">
    <property type="nucleotide sequence ID" value="XM_062789743.1"/>
</dbReference>
<dbReference type="SUPFAM" id="SSF47823">
    <property type="entry name" value="lambda integrase-like, N-terminal domain"/>
    <property type="match status" value="1"/>
</dbReference>
<dbReference type="Proteomes" id="UP001302602">
    <property type="component" value="Unassembled WGS sequence"/>
</dbReference>